<keyword evidence="2" id="KW-0732">Signal</keyword>
<evidence type="ECO:0000313" key="3">
    <source>
        <dbReference type="EMBL" id="KAK8090684.1"/>
    </source>
</evidence>
<comment type="caution">
    <text evidence="3">The sequence shown here is derived from an EMBL/GenBank/DDBJ whole genome shotgun (WGS) entry which is preliminary data.</text>
</comment>
<proteinExistence type="predicted"/>
<feature type="signal peptide" evidence="2">
    <location>
        <begin position="1"/>
        <end position="19"/>
    </location>
</feature>
<keyword evidence="3" id="KW-0378">Hydrolase</keyword>
<sequence>MHGTVLSLGALALSGLASAARLDTRWKYPDCEADNCYRAFIDEAHIGMAPAFCWDFLTTPTRTRRACPRILTTSSSTPAATTPATSSAAVPLSSSSVVPATSSSSTTVILPTASSSGPGASVTASTSATSETMTTSTVTEVHSYTVTSCSSTVVDCPATTKPYTTAVTNVYVTTCPVSGGGGPKTTGYPVSSYPSAPLSRPSSSTYVASSVIPTGTTVLTYPVAFSTSTLYATSQITVTKRRTPLAPYGVTTAPTPQQSHGYGGTGAPISPPKPTSSYLAVPTAAAGRVEIAGVVAVIGGVLAALF</sequence>
<dbReference type="RefSeq" id="XP_066722230.1">
    <property type="nucleotide sequence ID" value="XM_066851598.1"/>
</dbReference>
<evidence type="ECO:0000256" key="2">
    <source>
        <dbReference type="SAM" id="SignalP"/>
    </source>
</evidence>
<dbReference type="Proteomes" id="UP001480595">
    <property type="component" value="Unassembled WGS sequence"/>
</dbReference>
<keyword evidence="4" id="KW-1185">Reference proteome</keyword>
<feature type="chain" id="PRO_5045240754" evidence="2">
    <location>
        <begin position="20"/>
        <end position="306"/>
    </location>
</feature>
<accession>A0ABR1X5K2</accession>
<name>A0ABR1X5K2_9PEZI</name>
<protein>
    <submittedName>
        <fullName evidence="3">Glycoside hydrolase family 16 protein</fullName>
    </submittedName>
</protein>
<dbReference type="GO" id="GO:0016787">
    <property type="term" value="F:hydrolase activity"/>
    <property type="evidence" value="ECO:0007669"/>
    <property type="project" value="UniProtKB-KW"/>
</dbReference>
<organism evidence="3 4">
    <name type="scientific">Apiospora phragmitis</name>
    <dbReference type="NCBI Taxonomy" id="2905665"/>
    <lineage>
        <taxon>Eukaryota</taxon>
        <taxon>Fungi</taxon>
        <taxon>Dikarya</taxon>
        <taxon>Ascomycota</taxon>
        <taxon>Pezizomycotina</taxon>
        <taxon>Sordariomycetes</taxon>
        <taxon>Xylariomycetidae</taxon>
        <taxon>Amphisphaeriales</taxon>
        <taxon>Apiosporaceae</taxon>
        <taxon>Apiospora</taxon>
    </lineage>
</organism>
<reference evidence="3 4" key="1">
    <citation type="submission" date="2023-01" db="EMBL/GenBank/DDBJ databases">
        <title>Analysis of 21 Apiospora genomes using comparative genomics revels a genus with tremendous synthesis potential of carbohydrate active enzymes and secondary metabolites.</title>
        <authorList>
            <person name="Sorensen T."/>
        </authorList>
    </citation>
    <scope>NUCLEOTIDE SEQUENCE [LARGE SCALE GENOMIC DNA]</scope>
    <source>
        <strain evidence="3 4">CBS 135458</strain>
    </source>
</reference>
<gene>
    <name evidence="3" type="ORF">PG994_000189</name>
</gene>
<dbReference type="EMBL" id="JAQQWL010000001">
    <property type="protein sequence ID" value="KAK8090684.1"/>
    <property type="molecule type" value="Genomic_DNA"/>
</dbReference>
<feature type="region of interest" description="Disordered" evidence="1">
    <location>
        <begin position="109"/>
        <end position="132"/>
    </location>
</feature>
<evidence type="ECO:0000256" key="1">
    <source>
        <dbReference type="SAM" id="MobiDB-lite"/>
    </source>
</evidence>
<dbReference type="GeneID" id="92084661"/>
<evidence type="ECO:0000313" key="4">
    <source>
        <dbReference type="Proteomes" id="UP001480595"/>
    </source>
</evidence>